<keyword evidence="1" id="KW-0472">Membrane</keyword>
<organism evidence="2 3">
    <name type="scientific">Phaseolus angularis</name>
    <name type="common">Azuki bean</name>
    <name type="synonym">Vigna angularis</name>
    <dbReference type="NCBI Taxonomy" id="3914"/>
    <lineage>
        <taxon>Eukaryota</taxon>
        <taxon>Viridiplantae</taxon>
        <taxon>Streptophyta</taxon>
        <taxon>Embryophyta</taxon>
        <taxon>Tracheophyta</taxon>
        <taxon>Spermatophyta</taxon>
        <taxon>Magnoliopsida</taxon>
        <taxon>eudicotyledons</taxon>
        <taxon>Gunneridae</taxon>
        <taxon>Pentapetalae</taxon>
        <taxon>rosids</taxon>
        <taxon>fabids</taxon>
        <taxon>Fabales</taxon>
        <taxon>Fabaceae</taxon>
        <taxon>Papilionoideae</taxon>
        <taxon>50 kb inversion clade</taxon>
        <taxon>NPAAA clade</taxon>
        <taxon>indigoferoid/millettioid clade</taxon>
        <taxon>Phaseoleae</taxon>
        <taxon>Vigna</taxon>
    </lineage>
</organism>
<keyword evidence="1" id="KW-1133">Transmembrane helix</keyword>
<dbReference type="EMBL" id="KQ258460">
    <property type="protein sequence ID" value="KOM28912.1"/>
    <property type="molecule type" value="Genomic_DNA"/>
</dbReference>
<evidence type="ECO:0000313" key="2">
    <source>
        <dbReference type="EMBL" id="KOM28912.1"/>
    </source>
</evidence>
<evidence type="ECO:0000313" key="3">
    <source>
        <dbReference type="Proteomes" id="UP000053144"/>
    </source>
</evidence>
<keyword evidence="1" id="KW-0812">Transmembrane</keyword>
<accession>A0A0L9TEE9</accession>
<name>A0A0L9TEE9_PHAAN</name>
<dbReference type="Gramene" id="KOM28912">
    <property type="protein sequence ID" value="KOM28912"/>
    <property type="gene ID" value="LR48_Vigan617s000100"/>
</dbReference>
<dbReference type="AlphaFoldDB" id="A0A0L9TEE9"/>
<proteinExistence type="predicted"/>
<feature type="transmembrane region" description="Helical" evidence="1">
    <location>
        <begin position="26"/>
        <end position="45"/>
    </location>
</feature>
<sequence>MERRRNPATTGNRTIVSNSRSQMAGLVWVGLMSVGLMRVGLVWAAKEQRVTRRVMAGSEGY</sequence>
<dbReference type="Proteomes" id="UP000053144">
    <property type="component" value="Unassembled WGS sequence"/>
</dbReference>
<reference evidence="3" key="1">
    <citation type="journal article" date="2015" name="Proc. Natl. Acad. Sci. U.S.A.">
        <title>Genome sequencing of adzuki bean (Vigna angularis) provides insight into high starch and low fat accumulation and domestication.</title>
        <authorList>
            <person name="Yang K."/>
            <person name="Tian Z."/>
            <person name="Chen C."/>
            <person name="Luo L."/>
            <person name="Zhao B."/>
            <person name="Wang Z."/>
            <person name="Yu L."/>
            <person name="Li Y."/>
            <person name="Sun Y."/>
            <person name="Li W."/>
            <person name="Chen Y."/>
            <person name="Li Y."/>
            <person name="Zhang Y."/>
            <person name="Ai D."/>
            <person name="Zhao J."/>
            <person name="Shang C."/>
            <person name="Ma Y."/>
            <person name="Wu B."/>
            <person name="Wang M."/>
            <person name="Gao L."/>
            <person name="Sun D."/>
            <person name="Zhang P."/>
            <person name="Guo F."/>
            <person name="Wang W."/>
            <person name="Li Y."/>
            <person name="Wang J."/>
            <person name="Varshney R.K."/>
            <person name="Wang J."/>
            <person name="Ling H.Q."/>
            <person name="Wan P."/>
        </authorList>
    </citation>
    <scope>NUCLEOTIDE SEQUENCE</scope>
    <source>
        <strain evidence="3">cv. Jingnong 6</strain>
    </source>
</reference>
<evidence type="ECO:0000256" key="1">
    <source>
        <dbReference type="SAM" id="Phobius"/>
    </source>
</evidence>
<gene>
    <name evidence="2" type="ORF">LR48_Vigan617s000100</name>
</gene>
<protein>
    <submittedName>
        <fullName evidence="2">Uncharacterized protein</fullName>
    </submittedName>
</protein>